<dbReference type="Gramene" id="TVU04747">
    <property type="protein sequence ID" value="TVU04747"/>
    <property type="gene ID" value="EJB05_47880"/>
</dbReference>
<dbReference type="InterPro" id="IPR045180">
    <property type="entry name" value="La_dom_prot"/>
</dbReference>
<feature type="region of interest" description="Disordered" evidence="2">
    <location>
        <begin position="1"/>
        <end position="105"/>
    </location>
</feature>
<feature type="compositionally biased region" description="Acidic residues" evidence="2">
    <location>
        <begin position="272"/>
        <end position="281"/>
    </location>
</feature>
<dbReference type="OrthoDB" id="435402at2759"/>
<evidence type="ECO:0000256" key="2">
    <source>
        <dbReference type="SAM" id="MobiDB-lite"/>
    </source>
</evidence>
<comment type="caution">
    <text evidence="5">The sequence shown here is derived from an EMBL/GenBank/DDBJ whole genome shotgun (WGS) entry which is preliminary data.</text>
</comment>
<dbReference type="PROSITE" id="PS50102">
    <property type="entry name" value="RRM"/>
    <property type="match status" value="1"/>
</dbReference>
<gene>
    <name evidence="4" type="ORF">EJB05_47880</name>
    <name evidence="5" type="ORF">EJB05_47894</name>
</gene>
<keyword evidence="6" id="KW-1185">Reference proteome</keyword>
<proteinExistence type="predicted"/>
<organism evidence="5 6">
    <name type="scientific">Eragrostis curvula</name>
    <name type="common">weeping love grass</name>
    <dbReference type="NCBI Taxonomy" id="38414"/>
    <lineage>
        <taxon>Eukaryota</taxon>
        <taxon>Viridiplantae</taxon>
        <taxon>Streptophyta</taxon>
        <taxon>Embryophyta</taxon>
        <taxon>Tracheophyta</taxon>
        <taxon>Spermatophyta</taxon>
        <taxon>Magnoliopsida</taxon>
        <taxon>Liliopsida</taxon>
        <taxon>Poales</taxon>
        <taxon>Poaceae</taxon>
        <taxon>PACMAD clade</taxon>
        <taxon>Chloridoideae</taxon>
        <taxon>Eragrostideae</taxon>
        <taxon>Eragrostidinae</taxon>
        <taxon>Eragrostis</taxon>
    </lineage>
</organism>
<protein>
    <recommendedName>
        <fullName evidence="3">RRM domain-containing protein</fullName>
    </recommendedName>
</protein>
<dbReference type="InterPro" id="IPR000504">
    <property type="entry name" value="RRM_dom"/>
</dbReference>
<dbReference type="GO" id="GO:0005634">
    <property type="term" value="C:nucleus"/>
    <property type="evidence" value="ECO:0007669"/>
    <property type="project" value="TreeGrafter"/>
</dbReference>
<feature type="compositionally biased region" description="Basic residues" evidence="2">
    <location>
        <begin position="320"/>
        <end position="331"/>
    </location>
</feature>
<dbReference type="InterPro" id="IPR012677">
    <property type="entry name" value="Nucleotide-bd_a/b_plait_sf"/>
</dbReference>
<dbReference type="AlphaFoldDB" id="A0A5J9T0K7"/>
<dbReference type="EMBL" id="RWGY01000051">
    <property type="protein sequence ID" value="TVU04747.1"/>
    <property type="molecule type" value="Genomic_DNA"/>
</dbReference>
<accession>A0A5J9T0K7</accession>
<sequence>MAQDETPPEPAPAPASASASSPSARLNAAAPEFTPRSAAAAQHHGNNHPHRRGPQHHHHHHHHHNQHHQQHYQPRHKPAGDDEGDAAAAAEEKGEGAAGHAPRGLPDDLARRVVKQIRELVYDRSLLAAALRTSSELVVSDDDKKIRRVHPFTEADVEEVQSRIVVADNLPDDHRYPTLMKIFSAVGSVKSIRTCYPQGTDVAGSAASKTSRIEMLFANKLHAFVEYESVEDAEKAVAEFSGGRNWRDGIRVRSLLGCLKNGLGQGRKGGDEEYAADEDGPDTTGHPQDYEIDDAVQSSESHLDHQAEDGFHDKGGMRQGRGRGRGGRGRGRGQYYSHNRDGHHPVGTPPSSHGGLGEHPPVVSKPPPGPRMPDGTKGFTMGRGKPQVPSNAA</sequence>
<feature type="non-terminal residue" evidence="5">
    <location>
        <position position="1"/>
    </location>
</feature>
<name>A0A5J9T0K7_9POAL</name>
<feature type="compositionally biased region" description="Low complexity" evidence="2">
    <location>
        <begin position="14"/>
        <end position="31"/>
    </location>
</feature>
<dbReference type="Proteomes" id="UP000324897">
    <property type="component" value="Unassembled WGS sequence"/>
</dbReference>
<feature type="compositionally biased region" description="Basic and acidic residues" evidence="2">
    <location>
        <begin position="301"/>
        <end position="316"/>
    </location>
</feature>
<dbReference type="Gene3D" id="3.30.70.330">
    <property type="match status" value="1"/>
</dbReference>
<evidence type="ECO:0000259" key="3">
    <source>
        <dbReference type="PROSITE" id="PS50102"/>
    </source>
</evidence>
<reference evidence="5 6" key="1">
    <citation type="journal article" date="2019" name="Sci. Rep.">
        <title>A high-quality genome of Eragrostis curvula grass provides insights into Poaceae evolution and supports new strategies to enhance forage quality.</title>
        <authorList>
            <person name="Carballo J."/>
            <person name="Santos B.A.C.M."/>
            <person name="Zappacosta D."/>
            <person name="Garbus I."/>
            <person name="Selva J.P."/>
            <person name="Gallo C.A."/>
            <person name="Diaz A."/>
            <person name="Albertini E."/>
            <person name="Caccamo M."/>
            <person name="Echenique V."/>
        </authorList>
    </citation>
    <scope>NUCLEOTIDE SEQUENCE [LARGE SCALE GENOMIC DNA]</scope>
    <source>
        <strain evidence="6">cv. Victoria</strain>
        <tissue evidence="5">Leaf</tissue>
    </source>
</reference>
<feature type="domain" description="RRM" evidence="3">
    <location>
        <begin position="163"/>
        <end position="253"/>
    </location>
</feature>
<dbReference type="Gramene" id="TVU04760">
    <property type="protein sequence ID" value="TVU04760"/>
    <property type="gene ID" value="EJB05_47894"/>
</dbReference>
<feature type="region of interest" description="Disordered" evidence="2">
    <location>
        <begin position="261"/>
        <end position="393"/>
    </location>
</feature>
<dbReference type="InterPro" id="IPR035979">
    <property type="entry name" value="RBD_domain_sf"/>
</dbReference>
<feature type="compositionally biased region" description="Basic residues" evidence="2">
    <location>
        <begin position="45"/>
        <end position="77"/>
    </location>
</feature>
<dbReference type="EMBL" id="RWGY01000051">
    <property type="protein sequence ID" value="TVU04760.1"/>
    <property type="molecule type" value="Genomic_DNA"/>
</dbReference>
<dbReference type="PANTHER" id="PTHR22792">
    <property type="entry name" value="LUPUS LA PROTEIN-RELATED"/>
    <property type="match status" value="1"/>
</dbReference>
<evidence type="ECO:0000313" key="5">
    <source>
        <dbReference type="EMBL" id="TVU04760.1"/>
    </source>
</evidence>
<dbReference type="GO" id="GO:0003729">
    <property type="term" value="F:mRNA binding"/>
    <property type="evidence" value="ECO:0007669"/>
    <property type="project" value="TreeGrafter"/>
</dbReference>
<dbReference type="PANTHER" id="PTHR22792:SF54">
    <property type="entry name" value="OS08G0542900 PROTEIN"/>
    <property type="match status" value="1"/>
</dbReference>
<evidence type="ECO:0000256" key="1">
    <source>
        <dbReference type="PROSITE-ProRule" id="PRU00176"/>
    </source>
</evidence>
<evidence type="ECO:0000313" key="4">
    <source>
        <dbReference type="EMBL" id="TVU04747.1"/>
    </source>
</evidence>
<dbReference type="SUPFAM" id="SSF54928">
    <property type="entry name" value="RNA-binding domain, RBD"/>
    <property type="match status" value="1"/>
</dbReference>
<keyword evidence="1" id="KW-0694">RNA-binding</keyword>
<evidence type="ECO:0000313" key="6">
    <source>
        <dbReference type="Proteomes" id="UP000324897"/>
    </source>
</evidence>